<accession>A0AAE1BDQ7</accession>
<evidence type="ECO:0000313" key="3">
    <source>
        <dbReference type="EMBL" id="KAK3804243.1"/>
    </source>
</evidence>
<protein>
    <submittedName>
        <fullName evidence="3">Uncharacterized protein</fullName>
    </submittedName>
</protein>
<name>A0AAE1BDQ7_9GAST</name>
<feature type="transmembrane region" description="Helical" evidence="2">
    <location>
        <begin position="68"/>
        <end position="88"/>
    </location>
</feature>
<gene>
    <name evidence="3" type="ORF">RRG08_040750</name>
</gene>
<keyword evidence="2" id="KW-1133">Transmembrane helix</keyword>
<dbReference type="EMBL" id="JAWDGP010000029">
    <property type="protein sequence ID" value="KAK3804243.1"/>
    <property type="molecule type" value="Genomic_DNA"/>
</dbReference>
<dbReference type="AlphaFoldDB" id="A0AAE1BDQ7"/>
<feature type="region of interest" description="Disordered" evidence="1">
    <location>
        <begin position="108"/>
        <end position="128"/>
    </location>
</feature>
<evidence type="ECO:0000313" key="4">
    <source>
        <dbReference type="Proteomes" id="UP001283361"/>
    </source>
</evidence>
<evidence type="ECO:0000256" key="2">
    <source>
        <dbReference type="SAM" id="Phobius"/>
    </source>
</evidence>
<keyword evidence="4" id="KW-1185">Reference proteome</keyword>
<evidence type="ECO:0000256" key="1">
    <source>
        <dbReference type="SAM" id="MobiDB-lite"/>
    </source>
</evidence>
<sequence length="389" mass="43384">MATLSTLHNISSKLRVRSQKLDIIRKRLHHCISHVDCQNQHNTAELDGRTETSMATRPCVVPRRLDPWVIVMVTFYLLRLLLFLYLCVYKGREKSIPFGTARLMQAPSCGAGTSEKRRPGNLSAGRRDLLQDPDGLMIRAERDGLIVQAVVTSDCKQTALGARQETLTRWKHMKTILLQDHRSRCLVILSMVTSCRAGPKLNTSQDCSMSNLSSFWERSAHVLTELLKTVRLQQTETSSQFYVPITNREVSLSDERQFNFPASRRRCGKHDPPSEASRALSADFLLPHQQGVPDWTRGIIAGIMVGGRGGDGTRVIVTCLDLFHLGVLPSPCSHVAAQTSEDASQGCRLSPLMEGYLIPWSAAIDRYASPHAARCQVLISAAMNTRNMH</sequence>
<organism evidence="3 4">
    <name type="scientific">Elysia crispata</name>
    <name type="common">lettuce slug</name>
    <dbReference type="NCBI Taxonomy" id="231223"/>
    <lineage>
        <taxon>Eukaryota</taxon>
        <taxon>Metazoa</taxon>
        <taxon>Spiralia</taxon>
        <taxon>Lophotrochozoa</taxon>
        <taxon>Mollusca</taxon>
        <taxon>Gastropoda</taxon>
        <taxon>Heterobranchia</taxon>
        <taxon>Euthyneura</taxon>
        <taxon>Panpulmonata</taxon>
        <taxon>Sacoglossa</taxon>
        <taxon>Placobranchoidea</taxon>
        <taxon>Plakobranchidae</taxon>
        <taxon>Elysia</taxon>
    </lineage>
</organism>
<reference evidence="3" key="1">
    <citation type="journal article" date="2023" name="G3 (Bethesda)">
        <title>A reference genome for the long-term kleptoplast-retaining sea slug Elysia crispata morphotype clarki.</title>
        <authorList>
            <person name="Eastman K.E."/>
            <person name="Pendleton A.L."/>
            <person name="Shaikh M.A."/>
            <person name="Suttiyut T."/>
            <person name="Ogas R."/>
            <person name="Tomko P."/>
            <person name="Gavelis G."/>
            <person name="Widhalm J.R."/>
            <person name="Wisecaver J.H."/>
        </authorList>
    </citation>
    <scope>NUCLEOTIDE SEQUENCE</scope>
    <source>
        <strain evidence="3">ECLA1</strain>
    </source>
</reference>
<proteinExistence type="predicted"/>
<comment type="caution">
    <text evidence="3">The sequence shown here is derived from an EMBL/GenBank/DDBJ whole genome shotgun (WGS) entry which is preliminary data.</text>
</comment>
<keyword evidence="2" id="KW-0812">Transmembrane</keyword>
<dbReference type="Proteomes" id="UP001283361">
    <property type="component" value="Unassembled WGS sequence"/>
</dbReference>
<keyword evidence="2" id="KW-0472">Membrane</keyword>